<reference evidence="7" key="1">
    <citation type="journal article" date="2019" name="Int. J. Syst. Evol. Microbiol.">
        <title>The Global Catalogue of Microorganisms (GCM) 10K type strain sequencing project: providing services to taxonomists for standard genome sequencing and annotation.</title>
        <authorList>
            <consortium name="The Broad Institute Genomics Platform"/>
            <consortium name="The Broad Institute Genome Sequencing Center for Infectious Disease"/>
            <person name="Wu L."/>
            <person name="Ma J."/>
        </authorList>
    </citation>
    <scope>NUCLEOTIDE SEQUENCE [LARGE SCALE GENOMIC DNA]</scope>
    <source>
        <strain evidence="7">JCM 15896</strain>
    </source>
</reference>
<dbReference type="NCBIfam" id="NF008380">
    <property type="entry name" value="PRK11175.1"/>
    <property type="match status" value="1"/>
</dbReference>
<evidence type="ECO:0000256" key="4">
    <source>
        <dbReference type="ARBA" id="ARBA00037131"/>
    </source>
</evidence>
<evidence type="ECO:0000256" key="3">
    <source>
        <dbReference type="ARBA" id="ARBA00022490"/>
    </source>
</evidence>
<dbReference type="Proteomes" id="UP001500359">
    <property type="component" value="Unassembled WGS sequence"/>
</dbReference>
<dbReference type="PANTHER" id="PTHR47892">
    <property type="entry name" value="UNIVERSAL STRESS PROTEIN E"/>
    <property type="match status" value="1"/>
</dbReference>
<accession>A0ABP3X185</accession>
<gene>
    <name evidence="6" type="primary">uspE_2</name>
    <name evidence="6" type="ORF">GCM10009114_32320</name>
</gene>
<dbReference type="RefSeq" id="WP_343861860.1">
    <property type="nucleotide sequence ID" value="NZ_BAAAFD010000011.1"/>
</dbReference>
<comment type="similarity">
    <text evidence="2">Belongs to the universal stress protein A family.</text>
</comment>
<proteinExistence type="inferred from homology"/>
<keyword evidence="3" id="KW-0963">Cytoplasm</keyword>
<comment type="caution">
    <text evidence="6">The sequence shown here is derived from an EMBL/GenBank/DDBJ whole genome shotgun (WGS) entry which is preliminary data.</text>
</comment>
<organism evidence="6 7">
    <name type="scientific">Aliiglaciecola litoralis</name>
    <dbReference type="NCBI Taxonomy" id="582857"/>
    <lineage>
        <taxon>Bacteria</taxon>
        <taxon>Pseudomonadati</taxon>
        <taxon>Pseudomonadota</taxon>
        <taxon>Gammaproteobacteria</taxon>
        <taxon>Alteromonadales</taxon>
        <taxon>Alteromonadaceae</taxon>
        <taxon>Aliiglaciecola</taxon>
    </lineage>
</organism>
<feature type="domain" description="UspA" evidence="5">
    <location>
        <begin position="175"/>
        <end position="298"/>
    </location>
</feature>
<dbReference type="SUPFAM" id="SSF52402">
    <property type="entry name" value="Adenine nucleotide alpha hydrolases-like"/>
    <property type="match status" value="2"/>
</dbReference>
<dbReference type="InterPro" id="IPR006015">
    <property type="entry name" value="Universal_stress_UspA"/>
</dbReference>
<keyword evidence="7" id="KW-1185">Reference proteome</keyword>
<comment type="function">
    <text evidence="4">Required for resistance to DNA-damaging agents.</text>
</comment>
<evidence type="ECO:0000313" key="6">
    <source>
        <dbReference type="EMBL" id="GAA0859314.1"/>
    </source>
</evidence>
<dbReference type="InterPro" id="IPR006016">
    <property type="entry name" value="UspA"/>
</dbReference>
<sequence>MKAPKNILVVISGKRKTHEALERALLFVTNKAVHLHIFNAIYEPVMELSDVLSSAHREEMKQQYLADRHLYMDEIAAQLENKGIKCSVHVAWHRELHEAIEQAAIELKPDLVIKRISADTDSINPFAMPVDRHLLRYCSVPLLLIKGSQWSKGPILATIDPHASDEAHITLNNKVLNYAKLLGKMTDNPVYGVASYIVPSMSPAIGLPGVDYDLIRQDTFKFYEEKMQTLLTAHNIPLSDMHIIEGQPQRAIPKFVEQNDAHLVVLGTVGRTGISAAFIGNTAEHVLANLECEVLALKPAKEI</sequence>
<protein>
    <submittedName>
        <fullName evidence="6">Universal stress protein UspE</fullName>
    </submittedName>
</protein>
<comment type="subcellular location">
    <subcellularLocation>
        <location evidence="1">Cytoplasm</location>
    </subcellularLocation>
</comment>
<name>A0ABP3X185_9ALTE</name>
<feature type="domain" description="UspA" evidence="5">
    <location>
        <begin position="5"/>
        <end position="146"/>
    </location>
</feature>
<evidence type="ECO:0000313" key="7">
    <source>
        <dbReference type="Proteomes" id="UP001500359"/>
    </source>
</evidence>
<evidence type="ECO:0000259" key="5">
    <source>
        <dbReference type="Pfam" id="PF00582"/>
    </source>
</evidence>
<dbReference type="Pfam" id="PF00582">
    <property type="entry name" value="Usp"/>
    <property type="match status" value="2"/>
</dbReference>
<dbReference type="PRINTS" id="PR01438">
    <property type="entry name" value="UNVRSLSTRESS"/>
</dbReference>
<dbReference type="PANTHER" id="PTHR47892:SF1">
    <property type="entry name" value="UNIVERSAL STRESS PROTEIN E"/>
    <property type="match status" value="1"/>
</dbReference>
<dbReference type="EMBL" id="BAAAFD010000011">
    <property type="protein sequence ID" value="GAA0859314.1"/>
    <property type="molecule type" value="Genomic_DNA"/>
</dbReference>
<evidence type="ECO:0000256" key="2">
    <source>
        <dbReference type="ARBA" id="ARBA00008791"/>
    </source>
</evidence>
<dbReference type="Gene3D" id="3.40.50.12370">
    <property type="match status" value="1"/>
</dbReference>
<evidence type="ECO:0000256" key="1">
    <source>
        <dbReference type="ARBA" id="ARBA00004496"/>
    </source>
</evidence>